<organism evidence="1 2">
    <name type="scientific">Euplotes crassus</name>
    <dbReference type="NCBI Taxonomy" id="5936"/>
    <lineage>
        <taxon>Eukaryota</taxon>
        <taxon>Sar</taxon>
        <taxon>Alveolata</taxon>
        <taxon>Ciliophora</taxon>
        <taxon>Intramacronucleata</taxon>
        <taxon>Spirotrichea</taxon>
        <taxon>Hypotrichia</taxon>
        <taxon>Euplotida</taxon>
        <taxon>Euplotidae</taxon>
        <taxon>Moneuplotes</taxon>
    </lineage>
</organism>
<accession>A0AAD1U6Z9</accession>
<dbReference type="AlphaFoldDB" id="A0AAD1U6Z9"/>
<dbReference type="EMBL" id="CAMPGE010001430">
    <property type="protein sequence ID" value="CAI2360214.1"/>
    <property type="molecule type" value="Genomic_DNA"/>
</dbReference>
<evidence type="ECO:0000313" key="2">
    <source>
        <dbReference type="Proteomes" id="UP001295684"/>
    </source>
</evidence>
<proteinExistence type="predicted"/>
<protein>
    <submittedName>
        <fullName evidence="1">Uncharacterized protein</fullName>
    </submittedName>
</protein>
<evidence type="ECO:0000313" key="1">
    <source>
        <dbReference type="EMBL" id="CAI2360214.1"/>
    </source>
</evidence>
<sequence>MLRERNQRKKKFRWGTSKLATLHRMAKQYCLCSLAKQNETCGDLSTTPNSTEEESKAKDQISSLSLNQAVSLVTPIDGDTIHEIAYQFGCLTQTSNRLGIFAFVPTESIYPPPVIYPYPSEEPVTSGGIMQDLPKSLSTPKPIEKLNVRTEGNSTGETTLTHCGESYQKCMEYLEVFTKKPERQSKIGAPYIDKNITREELILAIAESIRSRLKGITKGCISGTKERRDTVRLKAFRMAKDVIRKCLFNTEPRCRYKSGTSKKYSRSFFCGFQSFMKLMSESGLRKCLSEFKKKYKQEGWWISNTMGFEPHSLEPGSNKLFPKEFFEFISLGFSKKKVENLIMNFDSAQNCLNSTEITEFSPSNCLVRNDAAEIAEVVRTTIKLKNSQSKKNIIKLVEKNKMLLEAFKIIMLLSSIDSSSNGYSISESSKDGDNMIREVREVIQELIEIGDSSHSHKPCPL</sequence>
<dbReference type="Proteomes" id="UP001295684">
    <property type="component" value="Unassembled WGS sequence"/>
</dbReference>
<name>A0AAD1U6Z9_EUPCR</name>
<gene>
    <name evidence="1" type="ORF">ECRASSUSDP1_LOCUS1512</name>
</gene>
<comment type="caution">
    <text evidence="1">The sequence shown here is derived from an EMBL/GenBank/DDBJ whole genome shotgun (WGS) entry which is preliminary data.</text>
</comment>
<keyword evidence="2" id="KW-1185">Reference proteome</keyword>
<reference evidence="1" key="1">
    <citation type="submission" date="2023-07" db="EMBL/GenBank/DDBJ databases">
        <authorList>
            <consortium name="AG Swart"/>
            <person name="Singh M."/>
            <person name="Singh A."/>
            <person name="Seah K."/>
            <person name="Emmerich C."/>
        </authorList>
    </citation>
    <scope>NUCLEOTIDE SEQUENCE</scope>
    <source>
        <strain evidence="1">DP1</strain>
    </source>
</reference>